<feature type="compositionally biased region" description="Basic and acidic residues" evidence="1">
    <location>
        <begin position="984"/>
        <end position="999"/>
    </location>
</feature>
<evidence type="ECO:0000313" key="4">
    <source>
        <dbReference type="Proteomes" id="UP001501102"/>
    </source>
</evidence>
<gene>
    <name evidence="3" type="ORF">GCM10020221_11150</name>
</gene>
<organism evidence="3 4">
    <name type="scientific">Streptomyces thioluteus</name>
    <dbReference type="NCBI Taxonomy" id="66431"/>
    <lineage>
        <taxon>Bacteria</taxon>
        <taxon>Bacillati</taxon>
        <taxon>Actinomycetota</taxon>
        <taxon>Actinomycetes</taxon>
        <taxon>Kitasatosporales</taxon>
        <taxon>Streptomycetaceae</taxon>
        <taxon>Streptomyces</taxon>
    </lineage>
</organism>
<feature type="region of interest" description="Disordered" evidence="1">
    <location>
        <begin position="969"/>
        <end position="1008"/>
    </location>
</feature>
<feature type="region of interest" description="Disordered" evidence="1">
    <location>
        <begin position="40"/>
        <end position="59"/>
    </location>
</feature>
<evidence type="ECO:0000256" key="1">
    <source>
        <dbReference type="SAM" id="MobiDB-lite"/>
    </source>
</evidence>
<sequence>MSPQAADELRAYATDGLQEKLDTARRNWEDNRDELRRRVEAIDEADRGLPAGEPEQERRRRELRAERRAVNHRSAELSRQTAHTALVELGLLPNYSLIDSLTWLDATLTWKEETEDGIEYKNRTLTYGRSALLALTDLAPGNHFYVQGYKHRITGLDIGSPRRPSWLWWRVCPDCGHVRTHRAENDPSACPRCRSTAIGDAGCLHRVLVPQRVHSRDRRDDIRVRDDTDDRERRHYTVIPAVDIAQGAIEKGDAWRHRKATFGWEFTRRAVVRHLNAGAARVESATDDAFAGRRVRLNPFWVCRSCGFADPDGGPAGDHHGDETVNPAKYHRPWCPALRETDAGDRPADAGVRLLLAHELRTEALRILIPAVTAHTQERLVSFKALLLAGIAHSYGGDPDHLSVVTASMPDPGNGDRDVRRNFLVLYDTLPGGTGYLHRLAGPEGLREVLARARQVIESCACLAEGRPACHRCLLRHVADSEYPHVSRQHALDMLGELFGRDGSGWHTEPVDTTEDITLVPQVESELEALFRRGLLAWAERTDEVSVRTALTPDGEHDVTLRFRAPDGTVTGWRMETQTDLGFTRPDVVFRSTEDDRRVAVYLDGYRYHAHRDCNRIAGDADKRTRLRSGHGWMVFQLTWDDVQTWAGERSSPDDPVWVPYRNAAQRVAQDVHRRRHGGDPRDLPRWVWTNPVETLIGYLTHPDPELWRLRAQSALAGFAAVQGTGRALADGPEIGRRIGEALRGGHLSGGQGAVQVMAAKDAAGCPLTLVLDLRGGQSGAVWSALTVLDDSPEALAGPEEAHRRRWRAWLYWTNLLQFLNEGEGDGVQLAASRLPGFDPLELNVSGGAGWLTSRRQRYVPDAGEETGPDAGTATAVRDPGWDTDVLPYLVDEPGLRELAGKLASMGVPAPEAGYELGDAAWPAELAWPTHRTGVVLAHRPGADGTPDSDAQDRDAAFAKAGWRVRTAAEWDARDLAEGLAGPPRDRPSAPGPARHEPQENDDEEHDR</sequence>
<feature type="domain" description="MrfA-like Zn-binding" evidence="2">
    <location>
        <begin position="384"/>
        <end position="474"/>
    </location>
</feature>
<name>A0ABN3WL92_STRTU</name>
<comment type="caution">
    <text evidence="3">The sequence shown here is derived from an EMBL/GenBank/DDBJ whole genome shotgun (WGS) entry which is preliminary data.</text>
</comment>
<accession>A0ABN3WL92</accession>
<reference evidence="4" key="1">
    <citation type="journal article" date="2019" name="Int. J. Syst. Evol. Microbiol.">
        <title>The Global Catalogue of Microorganisms (GCM) 10K type strain sequencing project: providing services to taxonomists for standard genome sequencing and annotation.</title>
        <authorList>
            <consortium name="The Broad Institute Genomics Platform"/>
            <consortium name="The Broad Institute Genome Sequencing Center for Infectious Disease"/>
            <person name="Wu L."/>
            <person name="Ma J."/>
        </authorList>
    </citation>
    <scope>NUCLEOTIDE SEQUENCE [LARGE SCALE GENOMIC DNA]</scope>
    <source>
        <strain evidence="4">JCM 4087</strain>
    </source>
</reference>
<proteinExistence type="predicted"/>
<evidence type="ECO:0000259" key="2">
    <source>
        <dbReference type="Pfam" id="PF09369"/>
    </source>
</evidence>
<dbReference type="Proteomes" id="UP001501102">
    <property type="component" value="Unassembled WGS sequence"/>
</dbReference>
<dbReference type="InterPro" id="IPR018973">
    <property type="entry name" value="MZB"/>
</dbReference>
<dbReference type="EMBL" id="BAAAXZ010000040">
    <property type="protein sequence ID" value="GAA2916890.1"/>
    <property type="molecule type" value="Genomic_DNA"/>
</dbReference>
<evidence type="ECO:0000313" key="3">
    <source>
        <dbReference type="EMBL" id="GAA2916890.1"/>
    </source>
</evidence>
<dbReference type="Pfam" id="PF09369">
    <property type="entry name" value="MZB"/>
    <property type="match status" value="1"/>
</dbReference>
<keyword evidence="4" id="KW-1185">Reference proteome</keyword>
<dbReference type="RefSeq" id="WP_344961168.1">
    <property type="nucleotide sequence ID" value="NZ_BAAAXZ010000040.1"/>
</dbReference>
<protein>
    <recommendedName>
        <fullName evidence="2">MrfA-like Zn-binding domain-containing protein</fullName>
    </recommendedName>
</protein>